<dbReference type="AlphaFoldDB" id="C7LY54"/>
<organism evidence="2 3">
    <name type="scientific">Acidimicrobium ferrooxidans (strain DSM 10331 / JCM 15462 / NBRC 103882 / ICP)</name>
    <dbReference type="NCBI Taxonomy" id="525909"/>
    <lineage>
        <taxon>Bacteria</taxon>
        <taxon>Bacillati</taxon>
        <taxon>Actinomycetota</taxon>
        <taxon>Acidimicrobiia</taxon>
        <taxon>Acidimicrobiales</taxon>
        <taxon>Acidimicrobiaceae</taxon>
        <taxon>Acidimicrobium</taxon>
    </lineage>
</organism>
<sequence length="195" mass="21844">MIELYLTDDERANELLATDHFALLVGMLLDQQIPMERAFRGPLELEQRLRALGRTFDACSIAAMDPEDLARLVATKPALHRFPTSMAKRIHALAVSVCEHYAGDVTALWEDVRDAAELRRRIEAMPGFGDEKARIYLALLAKRFGVRPDGWERESEPFGEPGSFRSVADAVSPEAIERIRETKAAVKAARAKARQ</sequence>
<evidence type="ECO:0000313" key="2">
    <source>
        <dbReference type="EMBL" id="ACU53662.1"/>
    </source>
</evidence>
<dbReference type="eggNOG" id="COG0177">
    <property type="taxonomic scope" value="Bacteria"/>
</dbReference>
<dbReference type="STRING" id="525909.Afer_0712"/>
<proteinExistence type="predicted"/>
<dbReference type="GO" id="GO:0006284">
    <property type="term" value="P:base-excision repair"/>
    <property type="evidence" value="ECO:0007669"/>
    <property type="project" value="InterPro"/>
</dbReference>
<accession>C7LY54</accession>
<dbReference type="Proteomes" id="UP000000771">
    <property type="component" value="Chromosome"/>
</dbReference>
<dbReference type="Gene3D" id="1.10.340.30">
    <property type="entry name" value="Hypothetical protein, domain 2"/>
    <property type="match status" value="1"/>
</dbReference>
<gene>
    <name evidence="2" type="ordered locus">Afer_0712</name>
</gene>
<dbReference type="GO" id="GO:0003824">
    <property type="term" value="F:catalytic activity"/>
    <property type="evidence" value="ECO:0007669"/>
    <property type="project" value="InterPro"/>
</dbReference>
<reference evidence="2 3" key="1">
    <citation type="journal article" date="2009" name="Stand. Genomic Sci.">
        <title>Complete genome sequence of Acidimicrobium ferrooxidans type strain (ICP).</title>
        <authorList>
            <person name="Clum A."/>
            <person name="Nolan M."/>
            <person name="Lang E."/>
            <person name="Glavina Del Rio T."/>
            <person name="Tice H."/>
            <person name="Copeland A."/>
            <person name="Cheng J.F."/>
            <person name="Lucas S."/>
            <person name="Chen F."/>
            <person name="Bruce D."/>
            <person name="Goodwin L."/>
            <person name="Pitluck S."/>
            <person name="Ivanova N."/>
            <person name="Mavrommatis K."/>
            <person name="Mikhailova N."/>
            <person name="Pati A."/>
            <person name="Chen A."/>
            <person name="Palaniappan K."/>
            <person name="Goker M."/>
            <person name="Spring S."/>
            <person name="Land M."/>
            <person name="Hauser L."/>
            <person name="Chang Y.J."/>
            <person name="Jeffries C.C."/>
            <person name="Chain P."/>
            <person name="Bristow J."/>
            <person name="Eisen J.A."/>
            <person name="Markowitz V."/>
            <person name="Hugenholtz P."/>
            <person name="Kyrpides N.C."/>
            <person name="Klenk H.P."/>
            <person name="Lapidus A."/>
        </authorList>
    </citation>
    <scope>NUCLEOTIDE SEQUENCE [LARGE SCALE GENOMIC DNA]</scope>
    <source>
        <strain evidence="3">DSM 10331 / JCM 15462 / NBRC 103882 / ICP</strain>
    </source>
</reference>
<dbReference type="InterPro" id="IPR003265">
    <property type="entry name" value="HhH-GPD_domain"/>
</dbReference>
<dbReference type="Pfam" id="PF00730">
    <property type="entry name" value="HhH-GPD"/>
    <property type="match status" value="1"/>
</dbReference>
<dbReference type="InterPro" id="IPR017658">
    <property type="entry name" value="HhH-GPD_base_excis"/>
</dbReference>
<evidence type="ECO:0000313" key="3">
    <source>
        <dbReference type="Proteomes" id="UP000000771"/>
    </source>
</evidence>
<dbReference type="KEGG" id="afo:Afer_0712"/>
<keyword evidence="3" id="KW-1185">Reference proteome</keyword>
<dbReference type="EMBL" id="CP001631">
    <property type="protein sequence ID" value="ACU53662.1"/>
    <property type="molecule type" value="Genomic_DNA"/>
</dbReference>
<dbReference type="SUPFAM" id="SSF48150">
    <property type="entry name" value="DNA-glycosylase"/>
    <property type="match status" value="1"/>
</dbReference>
<protein>
    <submittedName>
        <fullName evidence="2">HhH-GPD family protein</fullName>
    </submittedName>
</protein>
<feature type="domain" description="HhH-GPD" evidence="1">
    <location>
        <begin position="25"/>
        <end position="127"/>
    </location>
</feature>
<dbReference type="NCBIfam" id="TIGR03252">
    <property type="entry name" value="HhH-GPD-type base excision DNA repair protein"/>
    <property type="match status" value="1"/>
</dbReference>
<evidence type="ECO:0000259" key="1">
    <source>
        <dbReference type="Pfam" id="PF00730"/>
    </source>
</evidence>
<dbReference type="RefSeq" id="WP_015798151.1">
    <property type="nucleotide sequence ID" value="NC_013124.1"/>
</dbReference>
<dbReference type="InterPro" id="IPR011257">
    <property type="entry name" value="DNA_glycosylase"/>
</dbReference>
<dbReference type="HOGENOM" id="CLU_117222_0_0_11"/>
<name>C7LY54_ACIFD</name>